<evidence type="ECO:0000259" key="1">
    <source>
        <dbReference type="PROSITE" id="PS50011"/>
    </source>
</evidence>
<dbReference type="GO" id="GO:0005524">
    <property type="term" value="F:ATP binding"/>
    <property type="evidence" value="ECO:0007669"/>
    <property type="project" value="InterPro"/>
</dbReference>
<name>A0AAD9LPT4_9STRA</name>
<dbReference type="GO" id="GO:0004714">
    <property type="term" value="F:transmembrane receptor protein tyrosine kinase activity"/>
    <property type="evidence" value="ECO:0007669"/>
    <property type="project" value="TreeGrafter"/>
</dbReference>
<dbReference type="PANTHER" id="PTHR24416">
    <property type="entry name" value="TYROSINE-PROTEIN KINASE RECEPTOR"/>
    <property type="match status" value="1"/>
</dbReference>
<accession>A0AAD9LPT4</accession>
<dbReference type="GO" id="GO:0005886">
    <property type="term" value="C:plasma membrane"/>
    <property type="evidence" value="ECO:0007669"/>
    <property type="project" value="TreeGrafter"/>
</dbReference>
<keyword evidence="2" id="KW-0418">Kinase</keyword>
<evidence type="ECO:0000313" key="2">
    <source>
        <dbReference type="EMBL" id="KAK1942444.1"/>
    </source>
</evidence>
<dbReference type="Proteomes" id="UP001259832">
    <property type="component" value="Unassembled WGS sequence"/>
</dbReference>
<evidence type="ECO:0000313" key="3">
    <source>
        <dbReference type="Proteomes" id="UP001259832"/>
    </source>
</evidence>
<keyword evidence="2" id="KW-0675">Receptor</keyword>
<keyword evidence="3" id="KW-1185">Reference proteome</keyword>
<dbReference type="PROSITE" id="PS50011">
    <property type="entry name" value="PROTEIN_KINASE_DOM"/>
    <property type="match status" value="1"/>
</dbReference>
<proteinExistence type="predicted"/>
<dbReference type="InterPro" id="IPR011009">
    <property type="entry name" value="Kinase-like_dom_sf"/>
</dbReference>
<dbReference type="GO" id="GO:0007169">
    <property type="term" value="P:cell surface receptor protein tyrosine kinase signaling pathway"/>
    <property type="evidence" value="ECO:0007669"/>
    <property type="project" value="TreeGrafter"/>
</dbReference>
<dbReference type="SUPFAM" id="SSF56112">
    <property type="entry name" value="Protein kinase-like (PK-like)"/>
    <property type="match status" value="1"/>
</dbReference>
<keyword evidence="2" id="KW-0808">Transferase</keyword>
<dbReference type="InterPro" id="IPR001245">
    <property type="entry name" value="Ser-Thr/Tyr_kinase_cat_dom"/>
</dbReference>
<feature type="domain" description="Protein kinase" evidence="1">
    <location>
        <begin position="17"/>
        <end position="193"/>
    </location>
</feature>
<dbReference type="InterPro" id="IPR050122">
    <property type="entry name" value="RTK"/>
</dbReference>
<sequence length="193" mass="22614">MNLNIFEWFIAIEDVDYEDDALGYPGTFAQACRGTWLNEGKRQYVVVKTLHYITSDDDNEEDAFLQQLALWYKLPQHENILKLHGGNHERSHPFFVCEDAHHGNLLEFFEDGKHKEFFWPVFLGVVNGLKFLHDNNIVHRSLKGNNILIGDEKVAKIGDFGFSQVRGLSMRLAWRRFRMHFAESQRSFCKDIH</sequence>
<dbReference type="Gene3D" id="1.10.510.10">
    <property type="entry name" value="Transferase(Phosphotransferase) domain 1"/>
    <property type="match status" value="1"/>
</dbReference>
<dbReference type="AlphaFoldDB" id="A0AAD9LPT4"/>
<gene>
    <name evidence="2" type="ORF">P3T76_005943</name>
</gene>
<dbReference type="GO" id="GO:0043235">
    <property type="term" value="C:receptor complex"/>
    <property type="evidence" value="ECO:0007669"/>
    <property type="project" value="TreeGrafter"/>
</dbReference>
<dbReference type="InterPro" id="IPR000719">
    <property type="entry name" value="Prot_kinase_dom"/>
</dbReference>
<reference evidence="2" key="1">
    <citation type="submission" date="2023-08" db="EMBL/GenBank/DDBJ databases">
        <title>Reference Genome Resource for the Citrus Pathogen Phytophthora citrophthora.</title>
        <authorList>
            <person name="Moller H."/>
            <person name="Coetzee B."/>
            <person name="Rose L.J."/>
            <person name="Van Niekerk J.M."/>
        </authorList>
    </citation>
    <scope>NUCLEOTIDE SEQUENCE</scope>
    <source>
        <strain evidence="2">STE-U-9442</strain>
    </source>
</reference>
<organism evidence="2 3">
    <name type="scientific">Phytophthora citrophthora</name>
    <dbReference type="NCBI Taxonomy" id="4793"/>
    <lineage>
        <taxon>Eukaryota</taxon>
        <taxon>Sar</taxon>
        <taxon>Stramenopiles</taxon>
        <taxon>Oomycota</taxon>
        <taxon>Peronosporomycetes</taxon>
        <taxon>Peronosporales</taxon>
        <taxon>Peronosporaceae</taxon>
        <taxon>Phytophthora</taxon>
    </lineage>
</organism>
<comment type="caution">
    <text evidence="2">The sequence shown here is derived from an EMBL/GenBank/DDBJ whole genome shotgun (WGS) entry which is preliminary data.</text>
</comment>
<protein>
    <submittedName>
        <fullName evidence="2">Tyrosine-protein kinase receptor Tie-1</fullName>
    </submittedName>
</protein>
<dbReference type="EMBL" id="JASMQC010000009">
    <property type="protein sequence ID" value="KAK1942444.1"/>
    <property type="molecule type" value="Genomic_DNA"/>
</dbReference>
<dbReference type="PANTHER" id="PTHR24416:SF611">
    <property type="entry name" value="TYROSINE-PROTEIN KINASE TRANSMEMBRANE RECEPTOR ROR"/>
    <property type="match status" value="1"/>
</dbReference>
<dbReference type="Pfam" id="PF07714">
    <property type="entry name" value="PK_Tyr_Ser-Thr"/>
    <property type="match status" value="1"/>
</dbReference>